<keyword evidence="1" id="KW-0732">Signal</keyword>
<dbReference type="RefSeq" id="WP_109060295.1">
    <property type="nucleotide sequence ID" value="NZ_QETA01000001.1"/>
</dbReference>
<comment type="caution">
    <text evidence="3">The sequence shown here is derived from an EMBL/GenBank/DDBJ whole genome shotgun (WGS) entry which is preliminary data.</text>
</comment>
<protein>
    <submittedName>
        <fullName evidence="3">Cobalamin-binding protein</fullName>
    </submittedName>
</protein>
<keyword evidence="4" id="KW-1185">Reference proteome</keyword>
<name>A0A2V1K3T6_9BURK</name>
<evidence type="ECO:0000259" key="2">
    <source>
        <dbReference type="PROSITE" id="PS50983"/>
    </source>
</evidence>
<proteinExistence type="predicted"/>
<dbReference type="InterPro" id="IPR054828">
    <property type="entry name" value="Vit_B12_bind_prot"/>
</dbReference>
<dbReference type="SUPFAM" id="SSF53807">
    <property type="entry name" value="Helical backbone' metal receptor"/>
    <property type="match status" value="1"/>
</dbReference>
<dbReference type="AlphaFoldDB" id="A0A2V1K3T6"/>
<gene>
    <name evidence="3" type="ORF">DD235_01555</name>
</gene>
<dbReference type="Pfam" id="PF01497">
    <property type="entry name" value="Peripla_BP_2"/>
    <property type="match status" value="1"/>
</dbReference>
<dbReference type="GO" id="GO:0071281">
    <property type="term" value="P:cellular response to iron ion"/>
    <property type="evidence" value="ECO:0007669"/>
    <property type="project" value="TreeGrafter"/>
</dbReference>
<dbReference type="Gene3D" id="3.40.50.1980">
    <property type="entry name" value="Nitrogenase molybdenum iron protein domain"/>
    <property type="match status" value="2"/>
</dbReference>
<evidence type="ECO:0000256" key="1">
    <source>
        <dbReference type="ARBA" id="ARBA00022729"/>
    </source>
</evidence>
<dbReference type="PROSITE" id="PS50983">
    <property type="entry name" value="FE_B12_PBP"/>
    <property type="match status" value="1"/>
</dbReference>
<evidence type="ECO:0000313" key="3">
    <source>
        <dbReference type="EMBL" id="PWF24893.1"/>
    </source>
</evidence>
<dbReference type="NCBIfam" id="NF038402">
    <property type="entry name" value="TroA_like"/>
    <property type="match status" value="1"/>
</dbReference>
<sequence>MPARASAHRLPRPNAARCAALGLAVALCGHGLPAEATARYADPTTQVHPVSVIDDQSRTISLPRPALRAITLSPHATELVYAAGAGEHLVGTVDSSNYPANAQALPRIGDGLHPDPERIVALQPDLLIAWLPAQAESLARPLAQLGTPLFYSNPAGLDSLPNAIVTLGRLFGTEETATRNATSLQQRLDTLRSRYRDAPPVRVFILVGSEPLYTLNGAHIISQAVELCGGINIFSTAPAAAPQVSPEAVLRAQPDIVLMSTQGLATLNGSRDIPSHHSDATTTLYGGQVMALDADLLYRPGPRLVDAAEQICQRLESIRANAQQQAGTRHLQPAP</sequence>
<feature type="domain" description="Fe/B12 periplasmic-binding" evidence="2">
    <location>
        <begin position="68"/>
        <end position="323"/>
    </location>
</feature>
<dbReference type="Proteomes" id="UP000245212">
    <property type="component" value="Unassembled WGS sequence"/>
</dbReference>
<dbReference type="EMBL" id="QETA01000001">
    <property type="protein sequence ID" value="PWF24893.1"/>
    <property type="molecule type" value="Genomic_DNA"/>
</dbReference>
<dbReference type="InterPro" id="IPR002491">
    <property type="entry name" value="ABC_transptr_periplasmic_BD"/>
</dbReference>
<organism evidence="3 4">
    <name type="scientific">Corticimicrobacter populi</name>
    <dbReference type="NCBI Taxonomy" id="2175229"/>
    <lineage>
        <taxon>Bacteria</taxon>
        <taxon>Pseudomonadati</taxon>
        <taxon>Pseudomonadota</taxon>
        <taxon>Betaproteobacteria</taxon>
        <taxon>Burkholderiales</taxon>
        <taxon>Alcaligenaceae</taxon>
        <taxon>Corticimicrobacter</taxon>
    </lineage>
</organism>
<dbReference type="PANTHER" id="PTHR30535">
    <property type="entry name" value="VITAMIN B12-BINDING PROTEIN"/>
    <property type="match status" value="1"/>
</dbReference>
<accession>A0A2V1K3T6</accession>
<reference evidence="4" key="1">
    <citation type="submission" date="2018-05" db="EMBL/GenBank/DDBJ databases">
        <authorList>
            <person name="Li Y."/>
        </authorList>
    </citation>
    <scope>NUCLEOTIDE SEQUENCE [LARGE SCALE GENOMIC DNA]</scope>
    <source>
        <strain evidence="4">3d-2-2</strain>
    </source>
</reference>
<dbReference type="PANTHER" id="PTHR30535:SF34">
    <property type="entry name" value="MOLYBDATE-BINDING PROTEIN MOLA"/>
    <property type="match status" value="1"/>
</dbReference>
<dbReference type="InterPro" id="IPR050902">
    <property type="entry name" value="ABC_Transporter_SBP"/>
</dbReference>
<evidence type="ECO:0000313" key="4">
    <source>
        <dbReference type="Proteomes" id="UP000245212"/>
    </source>
</evidence>
<dbReference type="CDD" id="cd01144">
    <property type="entry name" value="BtuF"/>
    <property type="match status" value="1"/>
</dbReference>